<dbReference type="AlphaFoldDB" id="A0AAE1QM85"/>
<comment type="caution">
    <text evidence="1">The sequence shown here is derived from an EMBL/GenBank/DDBJ whole genome shotgun (WGS) entry which is preliminary data.</text>
</comment>
<sequence length="169" mass="19421">MRWVGLGHTIRMPKDRLPRKVLYGELSLGRRHAGGPHKRFKDHLKTTLKKCAIVPTNLETTAENRQEWHSLCRTGTEQRTTHCNTLAEERRQRRYAPQQMDAYASQGLDSSVTSESIECNRTEPDSSVFFNMVQSSSSAMDNFKQAVCTWQKQQHQDDNTRKSVTTLTP</sequence>
<gene>
    <name evidence="1" type="ORF">Pmani_000713</name>
</gene>
<organism evidence="1 2">
    <name type="scientific">Petrolisthes manimaculis</name>
    <dbReference type="NCBI Taxonomy" id="1843537"/>
    <lineage>
        <taxon>Eukaryota</taxon>
        <taxon>Metazoa</taxon>
        <taxon>Ecdysozoa</taxon>
        <taxon>Arthropoda</taxon>
        <taxon>Crustacea</taxon>
        <taxon>Multicrustacea</taxon>
        <taxon>Malacostraca</taxon>
        <taxon>Eumalacostraca</taxon>
        <taxon>Eucarida</taxon>
        <taxon>Decapoda</taxon>
        <taxon>Pleocyemata</taxon>
        <taxon>Anomura</taxon>
        <taxon>Galatheoidea</taxon>
        <taxon>Porcellanidae</taxon>
        <taxon>Petrolisthes</taxon>
    </lineage>
</organism>
<evidence type="ECO:0000313" key="1">
    <source>
        <dbReference type="EMBL" id="KAK4328904.1"/>
    </source>
</evidence>
<protein>
    <submittedName>
        <fullName evidence="1">Uncharacterized protein</fullName>
    </submittedName>
</protein>
<evidence type="ECO:0000313" key="2">
    <source>
        <dbReference type="Proteomes" id="UP001292094"/>
    </source>
</evidence>
<reference evidence="1" key="1">
    <citation type="submission" date="2023-11" db="EMBL/GenBank/DDBJ databases">
        <title>Genome assemblies of two species of porcelain crab, Petrolisthes cinctipes and Petrolisthes manimaculis (Anomura: Porcellanidae).</title>
        <authorList>
            <person name="Angst P."/>
        </authorList>
    </citation>
    <scope>NUCLEOTIDE SEQUENCE</scope>
    <source>
        <strain evidence="1">PB745_02</strain>
        <tissue evidence="1">Gill</tissue>
    </source>
</reference>
<name>A0AAE1QM85_9EUCA</name>
<dbReference type="Proteomes" id="UP001292094">
    <property type="component" value="Unassembled WGS sequence"/>
</dbReference>
<keyword evidence="2" id="KW-1185">Reference proteome</keyword>
<dbReference type="EMBL" id="JAWZYT010000050">
    <property type="protein sequence ID" value="KAK4328904.1"/>
    <property type="molecule type" value="Genomic_DNA"/>
</dbReference>
<accession>A0AAE1QM85</accession>
<proteinExistence type="predicted"/>